<dbReference type="AlphaFoldDB" id="A0A5E8BS58"/>
<dbReference type="PANTHER" id="PTHR16291:SF0">
    <property type="entry name" value="NUCLEAR CAP-BINDING PROTEIN SUBUNIT 3"/>
    <property type="match status" value="1"/>
</dbReference>
<evidence type="ECO:0000313" key="2">
    <source>
        <dbReference type="EMBL" id="VVT51573.1"/>
    </source>
</evidence>
<dbReference type="Proteomes" id="UP000398389">
    <property type="component" value="Unassembled WGS sequence"/>
</dbReference>
<organism evidence="2 3">
    <name type="scientific">Magnusiomyces paraingens</name>
    <dbReference type="NCBI Taxonomy" id="2606893"/>
    <lineage>
        <taxon>Eukaryota</taxon>
        <taxon>Fungi</taxon>
        <taxon>Dikarya</taxon>
        <taxon>Ascomycota</taxon>
        <taxon>Saccharomycotina</taxon>
        <taxon>Dipodascomycetes</taxon>
        <taxon>Dipodascales</taxon>
        <taxon>Dipodascaceae</taxon>
        <taxon>Magnusiomyces</taxon>
    </lineage>
</organism>
<dbReference type="Pfam" id="PF10309">
    <property type="entry name" value="NCBP3"/>
    <property type="match status" value="1"/>
</dbReference>
<proteinExistence type="predicted"/>
<sequence length="548" mass="61354">MTEEKKFEIVLDAPEADDDAMVDVEAPRAEAPSTEVITTSATTEVNERDEETLKKLRLDALHIQGVDNLSSEQVRRYIRLVTKVRRFTLEWVNDTSVNINFLSPDMTLEALRQLAVSPPVPDPQAAAAAAVVAANGGPPIPVPPPPPVVDAQGNPLDDDILRQQEAEYENLVHSVALVAAFVNHAYDLEATIKDGSASNVAQFFLQERETVPFPVDTAPTVIKEEFEDPQQQQQQEPIADSNESSKSIFIVRYAMDSDVKVRGSRQMSRYYLVHGEPSVEDDLITFGSIRNFDRDEQQRREDEKRKLEMTETVQALGEEVDANNGEILPSRVLRRLEGRGSRGAGSELDDVTQEAFNEGSDSLQGRKQEMDEISASTDRRGDSNSLFGRIGRSHGSDRHSRHYRSHRSRSPDRREGSRSRSRSRSPGFGGSRGGGRGGDRWRYDGQRRGDNERSYGRGRDDSRWRNSRRDSDLRGSSTGKDNRWKHDLGYDSEPKRVGGVWEHDLHDDVSTSATKAGTAFGERLSFGASETDSGAGRRRPRRRAHDHY</sequence>
<feature type="compositionally biased region" description="Gly residues" evidence="1">
    <location>
        <begin position="427"/>
        <end position="436"/>
    </location>
</feature>
<feature type="compositionally biased region" description="Basic and acidic residues" evidence="1">
    <location>
        <begin position="437"/>
        <end position="473"/>
    </location>
</feature>
<gene>
    <name evidence="2" type="ORF">SAPINGB_P003141</name>
</gene>
<feature type="region of interest" description="Disordered" evidence="1">
    <location>
        <begin position="338"/>
        <end position="548"/>
    </location>
</feature>
<dbReference type="GO" id="GO:0003729">
    <property type="term" value="F:mRNA binding"/>
    <property type="evidence" value="ECO:0007669"/>
    <property type="project" value="InterPro"/>
</dbReference>
<evidence type="ECO:0000313" key="3">
    <source>
        <dbReference type="Proteomes" id="UP000398389"/>
    </source>
</evidence>
<feature type="compositionally biased region" description="Basic and acidic residues" evidence="1">
    <location>
        <begin position="409"/>
        <end position="418"/>
    </location>
</feature>
<dbReference type="InterPro" id="IPR019416">
    <property type="entry name" value="NCBP3"/>
</dbReference>
<feature type="compositionally biased region" description="Basic residues" evidence="1">
    <location>
        <begin position="399"/>
        <end position="408"/>
    </location>
</feature>
<dbReference type="GO" id="GO:0000340">
    <property type="term" value="F:RNA 7-methylguanosine cap binding"/>
    <property type="evidence" value="ECO:0007669"/>
    <property type="project" value="InterPro"/>
</dbReference>
<dbReference type="EMBL" id="CABVLU010000002">
    <property type="protein sequence ID" value="VVT51573.1"/>
    <property type="molecule type" value="Genomic_DNA"/>
</dbReference>
<name>A0A5E8BS58_9ASCO</name>
<dbReference type="OrthoDB" id="422106at2759"/>
<keyword evidence="3" id="KW-1185">Reference proteome</keyword>
<feature type="compositionally biased region" description="Basic residues" evidence="1">
    <location>
        <begin position="536"/>
        <end position="548"/>
    </location>
</feature>
<dbReference type="PANTHER" id="PTHR16291">
    <property type="entry name" value="NUCLEAR CAP-BINDING PROTEIN SUBUNIT 3"/>
    <property type="match status" value="1"/>
</dbReference>
<accession>A0A5E8BS58</accession>
<evidence type="ECO:0000256" key="1">
    <source>
        <dbReference type="SAM" id="MobiDB-lite"/>
    </source>
</evidence>
<feature type="compositionally biased region" description="Basic and acidic residues" evidence="1">
    <location>
        <begin position="480"/>
        <end position="509"/>
    </location>
</feature>
<protein>
    <submittedName>
        <fullName evidence="2">Uncharacterized protein</fullName>
    </submittedName>
</protein>
<dbReference type="GeneID" id="43581959"/>
<reference evidence="2 3" key="1">
    <citation type="submission" date="2019-09" db="EMBL/GenBank/DDBJ databases">
        <authorList>
            <person name="Brejova B."/>
        </authorList>
    </citation>
    <scope>NUCLEOTIDE SEQUENCE [LARGE SCALE GENOMIC DNA]</scope>
</reference>
<dbReference type="GO" id="GO:0005634">
    <property type="term" value="C:nucleus"/>
    <property type="evidence" value="ECO:0007669"/>
    <property type="project" value="TreeGrafter"/>
</dbReference>
<dbReference type="RefSeq" id="XP_031853750.1">
    <property type="nucleotide sequence ID" value="XM_031997859.1"/>
</dbReference>